<evidence type="ECO:0000256" key="3">
    <source>
        <dbReference type="ARBA" id="ARBA00009352"/>
    </source>
</evidence>
<name>A0A8R1ERK0_CAEJA</name>
<evidence type="ECO:0000256" key="9">
    <source>
        <dbReference type="ARBA" id="ARBA00029498"/>
    </source>
</evidence>
<evidence type="ECO:0000313" key="10">
    <source>
        <dbReference type="EnsemblMetazoa" id="CJA41124.1"/>
    </source>
</evidence>
<reference evidence="11" key="1">
    <citation type="submission" date="2010-08" db="EMBL/GenBank/DDBJ databases">
        <authorList>
            <consortium name="Caenorhabditis japonica Sequencing Consortium"/>
            <person name="Wilson R.K."/>
        </authorList>
    </citation>
    <scope>NUCLEOTIDE SEQUENCE [LARGE SCALE GENOMIC DNA]</scope>
    <source>
        <strain evidence="11">DF5081</strain>
    </source>
</reference>
<sequence>MSNDVEMKSEVEELPPFPTVHILQVVKDAQQQHGLRHGDYARYRKYCAAKLERMRKALKFTNTHNCQKRRPAKFVKKWLTVESLQTAQFLNFGIFEAERRYAEAMLEKITLEDNPEKSRKRFAMINALRKAVLHANNLEKIVQDNER</sequence>
<proteinExistence type="inferred from homology"/>
<comment type="similarity">
    <text evidence="3">Belongs to the SRP68 family.</text>
</comment>
<evidence type="ECO:0000256" key="2">
    <source>
        <dbReference type="ARBA" id="ARBA00004604"/>
    </source>
</evidence>
<dbReference type="GO" id="GO:0030942">
    <property type="term" value="F:endoplasmic reticulum signal peptide binding"/>
    <property type="evidence" value="ECO:0007669"/>
    <property type="project" value="InterPro"/>
</dbReference>
<evidence type="ECO:0000256" key="8">
    <source>
        <dbReference type="ARBA" id="ARBA00023274"/>
    </source>
</evidence>
<dbReference type="GO" id="GO:0005047">
    <property type="term" value="F:signal recognition particle binding"/>
    <property type="evidence" value="ECO:0007669"/>
    <property type="project" value="InterPro"/>
</dbReference>
<dbReference type="GO" id="GO:0005786">
    <property type="term" value="C:signal recognition particle, endoplasmic reticulum targeting"/>
    <property type="evidence" value="ECO:0007669"/>
    <property type="project" value="UniProtKB-KW"/>
</dbReference>
<dbReference type="Proteomes" id="UP000005237">
    <property type="component" value="Unassembled WGS sequence"/>
</dbReference>
<keyword evidence="8" id="KW-0687">Ribonucleoprotein</keyword>
<evidence type="ECO:0000256" key="7">
    <source>
        <dbReference type="ARBA" id="ARBA00023242"/>
    </source>
</evidence>
<dbReference type="PANTHER" id="PTHR12860:SF0">
    <property type="entry name" value="SIGNAL RECOGNITION PARTICLE SUBUNIT SRP68"/>
    <property type="match status" value="1"/>
</dbReference>
<dbReference type="Gene3D" id="1.10.3450.40">
    <property type="entry name" value="Signal recognition particle, SRP68 subunit, RNA-binding domain"/>
    <property type="match status" value="1"/>
</dbReference>
<keyword evidence="6" id="KW-0733">Signal recognition particle</keyword>
<keyword evidence="11" id="KW-1185">Reference proteome</keyword>
<dbReference type="Pfam" id="PF16969">
    <property type="entry name" value="SRP68"/>
    <property type="match status" value="1"/>
</dbReference>
<dbReference type="InterPro" id="IPR038253">
    <property type="entry name" value="SRP68_N_sf"/>
</dbReference>
<evidence type="ECO:0000256" key="4">
    <source>
        <dbReference type="ARBA" id="ARBA00022490"/>
    </source>
</evidence>
<dbReference type="InterPro" id="IPR026258">
    <property type="entry name" value="SRP68"/>
</dbReference>
<dbReference type="GO" id="GO:0006614">
    <property type="term" value="P:SRP-dependent cotranslational protein targeting to membrane"/>
    <property type="evidence" value="ECO:0007669"/>
    <property type="project" value="InterPro"/>
</dbReference>
<dbReference type="EnsemblMetazoa" id="CJA41124.1">
    <property type="protein sequence ID" value="CJA41124.1"/>
    <property type="gene ID" value="WBGene00216972"/>
</dbReference>
<keyword evidence="5" id="KW-0694">RNA-binding</keyword>
<dbReference type="GO" id="GO:0008312">
    <property type="term" value="F:7S RNA binding"/>
    <property type="evidence" value="ECO:0007669"/>
    <property type="project" value="InterPro"/>
</dbReference>
<dbReference type="PANTHER" id="PTHR12860">
    <property type="entry name" value="SIGNAL RECOGNITION PARTICLE 68 KDA PROTEIN"/>
    <property type="match status" value="1"/>
</dbReference>
<evidence type="ECO:0000256" key="6">
    <source>
        <dbReference type="ARBA" id="ARBA00023135"/>
    </source>
</evidence>
<protein>
    <recommendedName>
        <fullName evidence="9">Signal recognition particle subunit SRP68</fullName>
    </recommendedName>
</protein>
<comment type="subcellular location">
    <subcellularLocation>
        <location evidence="1">Cytoplasm</location>
    </subcellularLocation>
    <subcellularLocation>
        <location evidence="2">Nucleus</location>
        <location evidence="2">Nucleolus</location>
    </subcellularLocation>
</comment>
<organism evidence="10 11">
    <name type="scientific">Caenorhabditis japonica</name>
    <dbReference type="NCBI Taxonomy" id="281687"/>
    <lineage>
        <taxon>Eukaryota</taxon>
        <taxon>Metazoa</taxon>
        <taxon>Ecdysozoa</taxon>
        <taxon>Nematoda</taxon>
        <taxon>Chromadorea</taxon>
        <taxon>Rhabditida</taxon>
        <taxon>Rhabditina</taxon>
        <taxon>Rhabditomorpha</taxon>
        <taxon>Rhabditoidea</taxon>
        <taxon>Rhabditidae</taxon>
        <taxon>Peloderinae</taxon>
        <taxon>Caenorhabditis</taxon>
    </lineage>
</organism>
<dbReference type="AlphaFoldDB" id="A0A8R1ERK0"/>
<evidence type="ECO:0000256" key="5">
    <source>
        <dbReference type="ARBA" id="ARBA00022884"/>
    </source>
</evidence>
<keyword evidence="7" id="KW-0539">Nucleus</keyword>
<evidence type="ECO:0000256" key="1">
    <source>
        <dbReference type="ARBA" id="ARBA00004496"/>
    </source>
</evidence>
<dbReference type="GO" id="GO:0005730">
    <property type="term" value="C:nucleolus"/>
    <property type="evidence" value="ECO:0007669"/>
    <property type="project" value="UniProtKB-SubCell"/>
</dbReference>
<keyword evidence="4" id="KW-0963">Cytoplasm</keyword>
<reference evidence="10" key="2">
    <citation type="submission" date="2022-06" db="UniProtKB">
        <authorList>
            <consortium name="EnsemblMetazoa"/>
        </authorList>
    </citation>
    <scope>IDENTIFICATION</scope>
    <source>
        <strain evidence="10">DF5081</strain>
    </source>
</reference>
<evidence type="ECO:0000313" key="11">
    <source>
        <dbReference type="Proteomes" id="UP000005237"/>
    </source>
</evidence>
<accession>A0A8R1ERK0</accession>